<dbReference type="RefSeq" id="WP_275710144.1">
    <property type="nucleotide sequence ID" value="NZ_JANCMW010000018.1"/>
</dbReference>
<dbReference type="Proteomes" id="UP001143391">
    <property type="component" value="Unassembled WGS sequence"/>
</dbReference>
<dbReference type="InterPro" id="IPR029058">
    <property type="entry name" value="AB_hydrolase_fold"/>
</dbReference>
<accession>A0ABT5YHW4</accession>
<dbReference type="GO" id="GO:0016787">
    <property type="term" value="F:hydrolase activity"/>
    <property type="evidence" value="ECO:0007669"/>
    <property type="project" value="UniProtKB-KW"/>
</dbReference>
<keyword evidence="3" id="KW-1185">Reference proteome</keyword>
<comment type="caution">
    <text evidence="2">The sequence shown here is derived from an EMBL/GenBank/DDBJ whole genome shotgun (WGS) entry which is preliminary data.</text>
</comment>
<evidence type="ECO:0000313" key="2">
    <source>
        <dbReference type="EMBL" id="MDF0752635.1"/>
    </source>
</evidence>
<dbReference type="InterPro" id="IPR012908">
    <property type="entry name" value="PGAP1-ab_dom-like"/>
</dbReference>
<name>A0ABT5YHW4_9GAMM</name>
<reference evidence="2" key="1">
    <citation type="submission" date="2022-07" db="EMBL/GenBank/DDBJ databases">
        <title>Marinobacter iranensis a new bacterium isolate from a hipersaline lake in Iran.</title>
        <authorList>
            <person name="Mohammad A.M.A."/>
            <person name="Cristina S.-P."/>
            <person name="Antonio V."/>
        </authorList>
    </citation>
    <scope>NUCLEOTIDE SEQUENCE</scope>
    <source>
        <strain evidence="2">71-i</strain>
    </source>
</reference>
<sequence>MQTDTSPVWQRHASAILSGFLGDWLEARNNPLTMPMAFFHGRNPVEPDSPDVVEEPGSTLCLCIHGLMELESIWTIPHGDGAHYGSLLAAGNSDITPLTLRYNTGRPIYRNGEDLADLLETLVSHWPLPVERIILIGHSMGGLLIRSACHHGQLRGNRWVEQLSDCVYIGSPHDGSWLAKGAKATAELMNGAPRDYFRVLGEVIDLRSEGIRNLSRGDVVNPEDGEPPLLPGARHYVVCGLLARSRQHPVNALFGDALVHESSACGSERKGWTLSDVASFPGIDHIRLAHHPDVAAQLKEWLL</sequence>
<evidence type="ECO:0000313" key="3">
    <source>
        <dbReference type="Proteomes" id="UP001143391"/>
    </source>
</evidence>
<dbReference type="EMBL" id="JANCMW010000018">
    <property type="protein sequence ID" value="MDF0752635.1"/>
    <property type="molecule type" value="Genomic_DNA"/>
</dbReference>
<proteinExistence type="predicted"/>
<dbReference type="Pfam" id="PF07819">
    <property type="entry name" value="PGAP1"/>
    <property type="match status" value="1"/>
</dbReference>
<organism evidence="2 3">
    <name type="scientific">Marinobacter iranensis</name>
    <dbReference type="NCBI Taxonomy" id="2962607"/>
    <lineage>
        <taxon>Bacteria</taxon>
        <taxon>Pseudomonadati</taxon>
        <taxon>Pseudomonadota</taxon>
        <taxon>Gammaproteobacteria</taxon>
        <taxon>Pseudomonadales</taxon>
        <taxon>Marinobacteraceae</taxon>
        <taxon>Marinobacter</taxon>
    </lineage>
</organism>
<gene>
    <name evidence="2" type="ORF">NLU14_20615</name>
</gene>
<feature type="domain" description="GPI inositol-deacylase PGAP1-like alpha/beta" evidence="1">
    <location>
        <begin position="128"/>
        <end position="178"/>
    </location>
</feature>
<dbReference type="Gene3D" id="3.40.50.1820">
    <property type="entry name" value="alpha/beta hydrolase"/>
    <property type="match status" value="1"/>
</dbReference>
<dbReference type="SUPFAM" id="SSF53474">
    <property type="entry name" value="alpha/beta-Hydrolases"/>
    <property type="match status" value="1"/>
</dbReference>
<protein>
    <submittedName>
        <fullName evidence="2">Alpha/beta fold hydrolase</fullName>
    </submittedName>
</protein>
<keyword evidence="2" id="KW-0378">Hydrolase</keyword>
<evidence type="ECO:0000259" key="1">
    <source>
        <dbReference type="Pfam" id="PF07819"/>
    </source>
</evidence>